<reference evidence="2" key="1">
    <citation type="journal article" date="2022" name="Mol. Ecol. Resour.">
        <title>The genomes of chicory, endive, great burdock and yacon provide insights into Asteraceae palaeo-polyploidization history and plant inulin production.</title>
        <authorList>
            <person name="Fan W."/>
            <person name="Wang S."/>
            <person name="Wang H."/>
            <person name="Wang A."/>
            <person name="Jiang F."/>
            <person name="Liu H."/>
            <person name="Zhao H."/>
            <person name="Xu D."/>
            <person name="Zhang Y."/>
        </authorList>
    </citation>
    <scope>NUCLEOTIDE SEQUENCE [LARGE SCALE GENOMIC DNA]</scope>
    <source>
        <strain evidence="2">cv. Niubang</strain>
    </source>
</reference>
<comment type="caution">
    <text evidence="1">The sequence shown here is derived from an EMBL/GenBank/DDBJ whole genome shotgun (WGS) entry which is preliminary data.</text>
</comment>
<accession>A0ACB8Z145</accession>
<evidence type="ECO:0000313" key="2">
    <source>
        <dbReference type="Proteomes" id="UP001055879"/>
    </source>
</evidence>
<evidence type="ECO:0000313" key="1">
    <source>
        <dbReference type="EMBL" id="KAI3691679.1"/>
    </source>
</evidence>
<proteinExistence type="predicted"/>
<dbReference type="EMBL" id="CM042057">
    <property type="protein sequence ID" value="KAI3691679.1"/>
    <property type="molecule type" value="Genomic_DNA"/>
</dbReference>
<name>A0ACB8Z145_ARCLA</name>
<reference evidence="1 2" key="2">
    <citation type="journal article" date="2022" name="Mol. Ecol. Resour.">
        <title>The genomes of chicory, endive, great burdock and yacon provide insights into Asteraceae paleo-polyploidization history and plant inulin production.</title>
        <authorList>
            <person name="Fan W."/>
            <person name="Wang S."/>
            <person name="Wang H."/>
            <person name="Wang A."/>
            <person name="Jiang F."/>
            <person name="Liu H."/>
            <person name="Zhao H."/>
            <person name="Xu D."/>
            <person name="Zhang Y."/>
        </authorList>
    </citation>
    <scope>NUCLEOTIDE SEQUENCE [LARGE SCALE GENOMIC DNA]</scope>
    <source>
        <strain evidence="2">cv. Niubang</strain>
    </source>
</reference>
<organism evidence="1 2">
    <name type="scientific">Arctium lappa</name>
    <name type="common">Greater burdock</name>
    <name type="synonym">Lappa major</name>
    <dbReference type="NCBI Taxonomy" id="4217"/>
    <lineage>
        <taxon>Eukaryota</taxon>
        <taxon>Viridiplantae</taxon>
        <taxon>Streptophyta</taxon>
        <taxon>Embryophyta</taxon>
        <taxon>Tracheophyta</taxon>
        <taxon>Spermatophyta</taxon>
        <taxon>Magnoliopsida</taxon>
        <taxon>eudicotyledons</taxon>
        <taxon>Gunneridae</taxon>
        <taxon>Pentapetalae</taxon>
        <taxon>asterids</taxon>
        <taxon>campanulids</taxon>
        <taxon>Asterales</taxon>
        <taxon>Asteraceae</taxon>
        <taxon>Carduoideae</taxon>
        <taxon>Cardueae</taxon>
        <taxon>Arctiinae</taxon>
        <taxon>Arctium</taxon>
    </lineage>
</organism>
<gene>
    <name evidence="1" type="ORF">L6452_31481</name>
</gene>
<dbReference type="Proteomes" id="UP001055879">
    <property type="component" value="Linkage Group LG11"/>
</dbReference>
<protein>
    <submittedName>
        <fullName evidence="1">Uncharacterized protein</fullName>
    </submittedName>
</protein>
<sequence length="330" mass="37449">MSQKYGPIFSLRLGTKLHVVVNTIDLVKVVARDLDQTFSNRDPPLTALSISYGGLDVGFSSHRHWRDMRKILVSQVLSTASLEASRSLRTNEVRRTVSDVYGRVGTEIDINKVAYDTEINVVTSMLWGCSKGVNVDGDDSISDVGDGFREVMYRIMELLAAPNISDFIPMLSRFDLQGRLREMQKQKEHMDRIFENVIRGRINANSRKMVKDERKDFLQILLDEKDDPTSSIDINQIKALLVDVMIATSDTTSTMVEWVMAELLSNPEVLIKVQEELTDVIVASFLHSFDWSLPKDEDFDLSEEFGIVMRKRKPLIAIPSLRLSDASLYL</sequence>
<keyword evidence="2" id="KW-1185">Reference proteome</keyword>